<protein>
    <submittedName>
        <fullName evidence="5">GGDEF and EAL domain-containing protein</fullName>
    </submittedName>
</protein>
<keyword evidence="1" id="KW-1133">Transmembrane helix</keyword>
<dbReference type="PANTHER" id="PTHR44757:SF2">
    <property type="entry name" value="BIOFILM ARCHITECTURE MAINTENANCE PROTEIN MBAA"/>
    <property type="match status" value="1"/>
</dbReference>
<dbReference type="Gene3D" id="3.30.70.270">
    <property type="match status" value="1"/>
</dbReference>
<evidence type="ECO:0000256" key="1">
    <source>
        <dbReference type="SAM" id="Phobius"/>
    </source>
</evidence>
<dbReference type="RefSeq" id="WP_131567279.1">
    <property type="nucleotide sequence ID" value="NZ_JAINFK010000004.1"/>
</dbReference>
<dbReference type="OrthoDB" id="9814202at2"/>
<keyword evidence="6" id="KW-1185">Reference proteome</keyword>
<dbReference type="InterPro" id="IPR035919">
    <property type="entry name" value="EAL_sf"/>
</dbReference>
<dbReference type="SUPFAM" id="SSF141868">
    <property type="entry name" value="EAL domain-like"/>
    <property type="match status" value="1"/>
</dbReference>
<dbReference type="InterPro" id="IPR000700">
    <property type="entry name" value="PAS-assoc_C"/>
</dbReference>
<dbReference type="InterPro" id="IPR001633">
    <property type="entry name" value="EAL_dom"/>
</dbReference>
<organism evidence="5 6">
    <name type="scientific">Oricola cellulosilytica</name>
    <dbReference type="NCBI Taxonomy" id="1429082"/>
    <lineage>
        <taxon>Bacteria</taxon>
        <taxon>Pseudomonadati</taxon>
        <taxon>Pseudomonadota</taxon>
        <taxon>Alphaproteobacteria</taxon>
        <taxon>Hyphomicrobiales</taxon>
        <taxon>Ahrensiaceae</taxon>
        <taxon>Oricola</taxon>
    </lineage>
</organism>
<dbReference type="NCBIfam" id="TIGR00254">
    <property type="entry name" value="GGDEF"/>
    <property type="match status" value="1"/>
</dbReference>
<dbReference type="CDD" id="cd01949">
    <property type="entry name" value="GGDEF"/>
    <property type="match status" value="1"/>
</dbReference>
<feature type="transmembrane region" description="Helical" evidence="1">
    <location>
        <begin position="68"/>
        <end position="86"/>
    </location>
</feature>
<dbReference type="Proteomes" id="UP000291301">
    <property type="component" value="Unassembled WGS sequence"/>
</dbReference>
<dbReference type="AlphaFoldDB" id="A0A4R0PEU7"/>
<keyword evidence="1" id="KW-0472">Membrane</keyword>
<reference evidence="5 6" key="1">
    <citation type="journal article" date="2015" name="Antonie Van Leeuwenhoek">
        <title>Oricola cellulosilytica gen. nov., sp. nov., a cellulose-degrading bacterium of the family Phyllobacteriaceae isolated from surface seashore water, and emended descriptions of Mesorhizobium loti and Phyllobacterium myrsinacearum.</title>
        <authorList>
            <person name="Hameed A."/>
            <person name="Shahina M."/>
            <person name="Lai W.A."/>
            <person name="Lin S.Y."/>
            <person name="Young L.S."/>
            <person name="Liu Y.C."/>
            <person name="Hsu Y.H."/>
            <person name="Young C.C."/>
        </authorList>
    </citation>
    <scope>NUCLEOTIDE SEQUENCE [LARGE SCALE GENOMIC DNA]</scope>
    <source>
        <strain evidence="5 6">KCTC 52183</strain>
    </source>
</reference>
<dbReference type="PROSITE" id="PS50887">
    <property type="entry name" value="GGDEF"/>
    <property type="match status" value="1"/>
</dbReference>
<feature type="domain" description="EAL" evidence="3">
    <location>
        <begin position="527"/>
        <end position="777"/>
    </location>
</feature>
<comment type="caution">
    <text evidence="5">The sequence shown here is derived from an EMBL/GenBank/DDBJ whole genome shotgun (WGS) entry which is preliminary data.</text>
</comment>
<dbReference type="Pfam" id="PF00990">
    <property type="entry name" value="GGDEF"/>
    <property type="match status" value="1"/>
</dbReference>
<dbReference type="InterPro" id="IPR029787">
    <property type="entry name" value="Nucleotide_cyclase"/>
</dbReference>
<feature type="transmembrane region" description="Helical" evidence="1">
    <location>
        <begin position="37"/>
        <end position="62"/>
    </location>
</feature>
<dbReference type="EMBL" id="SJST01000002">
    <property type="protein sequence ID" value="TCD15303.1"/>
    <property type="molecule type" value="Genomic_DNA"/>
</dbReference>
<proteinExistence type="predicted"/>
<dbReference type="SMART" id="SM00267">
    <property type="entry name" value="GGDEF"/>
    <property type="match status" value="1"/>
</dbReference>
<dbReference type="PANTHER" id="PTHR44757">
    <property type="entry name" value="DIGUANYLATE CYCLASE DGCP"/>
    <property type="match status" value="1"/>
</dbReference>
<feature type="domain" description="GGDEF" evidence="4">
    <location>
        <begin position="385"/>
        <end position="518"/>
    </location>
</feature>
<dbReference type="InterPro" id="IPR043128">
    <property type="entry name" value="Rev_trsase/Diguanyl_cyclase"/>
</dbReference>
<evidence type="ECO:0000313" key="5">
    <source>
        <dbReference type="EMBL" id="TCD15303.1"/>
    </source>
</evidence>
<gene>
    <name evidence="5" type="ORF">E0D97_07140</name>
</gene>
<dbReference type="SUPFAM" id="SSF55073">
    <property type="entry name" value="Nucleotide cyclase"/>
    <property type="match status" value="1"/>
</dbReference>
<keyword evidence="1" id="KW-0812">Transmembrane</keyword>
<dbReference type="Pfam" id="PF00563">
    <property type="entry name" value="EAL"/>
    <property type="match status" value="1"/>
</dbReference>
<evidence type="ECO:0000259" key="4">
    <source>
        <dbReference type="PROSITE" id="PS50887"/>
    </source>
</evidence>
<feature type="transmembrane region" description="Helical" evidence="1">
    <location>
        <begin position="106"/>
        <end position="128"/>
    </location>
</feature>
<feature type="transmembrane region" description="Helical" evidence="1">
    <location>
        <begin position="148"/>
        <end position="174"/>
    </location>
</feature>
<dbReference type="CDD" id="cd01948">
    <property type="entry name" value="EAL"/>
    <property type="match status" value="1"/>
</dbReference>
<evidence type="ECO:0000259" key="3">
    <source>
        <dbReference type="PROSITE" id="PS50883"/>
    </source>
</evidence>
<dbReference type="InterPro" id="IPR000160">
    <property type="entry name" value="GGDEF_dom"/>
</dbReference>
<dbReference type="Gene3D" id="3.20.20.450">
    <property type="entry name" value="EAL domain"/>
    <property type="match status" value="1"/>
</dbReference>
<evidence type="ECO:0000313" key="6">
    <source>
        <dbReference type="Proteomes" id="UP000291301"/>
    </source>
</evidence>
<accession>A0A4R0PEU7</accession>
<name>A0A4R0PEU7_9HYPH</name>
<evidence type="ECO:0000259" key="2">
    <source>
        <dbReference type="PROSITE" id="PS50113"/>
    </source>
</evidence>
<dbReference type="Gene3D" id="3.30.450.20">
    <property type="entry name" value="PAS domain"/>
    <property type="match status" value="1"/>
</dbReference>
<dbReference type="SUPFAM" id="SSF55785">
    <property type="entry name" value="PYP-like sensor domain (PAS domain)"/>
    <property type="match status" value="1"/>
</dbReference>
<feature type="domain" description="PAC" evidence="2">
    <location>
        <begin position="298"/>
        <end position="353"/>
    </location>
</feature>
<dbReference type="PROSITE" id="PS50113">
    <property type="entry name" value="PAC"/>
    <property type="match status" value="1"/>
</dbReference>
<dbReference type="InterPro" id="IPR052155">
    <property type="entry name" value="Biofilm_reg_signaling"/>
</dbReference>
<dbReference type="PROSITE" id="PS50883">
    <property type="entry name" value="EAL"/>
    <property type="match status" value="1"/>
</dbReference>
<sequence>MNFFDRWLLALESAYYRGLDVDGDLAGHLRAMQLGRLVAISPLLMMANIANGAIVGFALLIAGGGISILAWLLAVLGYAVTGLRTAEARRRRSQPYSVSIRAVRRLLVNCGILATLWGVLPCLVFAQFDGFPAVLTTMVVTGMLGGGAIALGFVPIAATVYTVVVLMFSGVAILLLGTGEALVLAPLLFIYGVVLIRSANSNGRGFVQAVISEKRVRDQAATIDILLKEYEHGGRDWIWETDGNGAIVRGVEEVASACGLSSATVLEAMAVDDLTREGPRQIVTHGQRDLAVLTQSRQLIRNHLVGLGLESGERFWFRMNGKPLYDNDGTFSGYRGVMSNVTEETKSEQRVHFLAHHDPMTGLVNRSSFREHLEEAIGDDLEGLRSYAVLYLDLDGFKAVNDMYGHTAGDRVLEEAAERIRTMIGVDDTAARLGGDEFAVLTPFEHDLRPVEDFARRLIKCIAQPYESGAGICTIGVSVGMAIVGLHGSTPAELIRAADMALYKAKEAGKGTYLLYDTDMDAHKRDEIQFEEELRQAIARGQLSLAFQPFFSADDGALAGFEALARWKHPDLGNVSPSRFIPAAEKIGVIGDLGTWVLNEASSVAAEWPDHLSVAVNVSMPQFRDGRIVSSVRDALAMSGLPGNRLEVEITEQVFADRPQEIVLYMEEIKSMGVSISLDDFGTGYSSLLYLLKFPFDKLKIDRSFVTTALENEAARGVFETIAALGGRLGLTTTAEGVETGEQLELVQAVGCTYCQGFLLGRPMPVLELAPFILNQSACGAENGAESMRA</sequence>
<feature type="transmembrane region" description="Helical" evidence="1">
    <location>
        <begin position="181"/>
        <end position="199"/>
    </location>
</feature>
<dbReference type="InterPro" id="IPR035965">
    <property type="entry name" value="PAS-like_dom_sf"/>
</dbReference>
<dbReference type="SMART" id="SM00052">
    <property type="entry name" value="EAL"/>
    <property type="match status" value="1"/>
</dbReference>